<accession>A0A1J7G5A7</accession>
<keyword evidence="3" id="KW-1185">Reference proteome</keyword>
<feature type="transmembrane region" description="Helical" evidence="1">
    <location>
        <begin position="6"/>
        <end position="25"/>
    </location>
</feature>
<reference evidence="2 3" key="1">
    <citation type="journal article" date="2017" name="Plant Biotechnol. J.">
        <title>A comprehensive draft genome sequence for lupin (Lupinus angustifolius), an emerging health food: insights into plant-microbe interactions and legume evolution.</title>
        <authorList>
            <person name="Hane J.K."/>
            <person name="Ming Y."/>
            <person name="Kamphuis L.G."/>
            <person name="Nelson M.N."/>
            <person name="Garg G."/>
            <person name="Atkins C.A."/>
            <person name="Bayer P.E."/>
            <person name="Bravo A."/>
            <person name="Bringans S."/>
            <person name="Cannon S."/>
            <person name="Edwards D."/>
            <person name="Foley R."/>
            <person name="Gao L.L."/>
            <person name="Harrison M.J."/>
            <person name="Huang W."/>
            <person name="Hurgobin B."/>
            <person name="Li S."/>
            <person name="Liu C.W."/>
            <person name="McGrath A."/>
            <person name="Morahan G."/>
            <person name="Murray J."/>
            <person name="Weller J."/>
            <person name="Jian J."/>
            <person name="Singh K.B."/>
        </authorList>
    </citation>
    <scope>NUCLEOTIDE SEQUENCE [LARGE SCALE GENOMIC DNA]</scope>
    <source>
        <strain evidence="3">cv. Tanjil</strain>
        <tissue evidence="2">Whole plant</tissue>
    </source>
</reference>
<dbReference type="AlphaFoldDB" id="A0A1J7G5A7"/>
<name>A0A1J7G5A7_LUPAN</name>
<sequence>MGNLKIGVAFGVGTMFGILLSRVSSNRFHCHKSSRLCQHPCRSHTQAHKKDDVIGAIQNEDNTRE</sequence>
<gene>
    <name evidence="2" type="ORF">TanjilG_20324</name>
</gene>
<evidence type="ECO:0000313" key="3">
    <source>
        <dbReference type="Proteomes" id="UP000188354"/>
    </source>
</evidence>
<dbReference type="Gramene" id="OIV89513">
    <property type="protein sequence ID" value="OIV89513"/>
    <property type="gene ID" value="TanjilG_20324"/>
</dbReference>
<dbReference type="EMBL" id="KV862284">
    <property type="protein sequence ID" value="OIV89513.1"/>
    <property type="molecule type" value="Genomic_DNA"/>
</dbReference>
<dbReference type="Proteomes" id="UP000188354">
    <property type="component" value="Unassembled WGS sequence"/>
</dbReference>
<evidence type="ECO:0000313" key="2">
    <source>
        <dbReference type="EMBL" id="OIV89513.1"/>
    </source>
</evidence>
<proteinExistence type="predicted"/>
<keyword evidence="1" id="KW-0472">Membrane</keyword>
<evidence type="ECO:0000256" key="1">
    <source>
        <dbReference type="SAM" id="Phobius"/>
    </source>
</evidence>
<organism evidence="2 3">
    <name type="scientific">Lupinus angustifolius</name>
    <name type="common">Narrow-leaved blue lupine</name>
    <dbReference type="NCBI Taxonomy" id="3871"/>
    <lineage>
        <taxon>Eukaryota</taxon>
        <taxon>Viridiplantae</taxon>
        <taxon>Streptophyta</taxon>
        <taxon>Embryophyta</taxon>
        <taxon>Tracheophyta</taxon>
        <taxon>Spermatophyta</taxon>
        <taxon>Magnoliopsida</taxon>
        <taxon>eudicotyledons</taxon>
        <taxon>Gunneridae</taxon>
        <taxon>Pentapetalae</taxon>
        <taxon>rosids</taxon>
        <taxon>fabids</taxon>
        <taxon>Fabales</taxon>
        <taxon>Fabaceae</taxon>
        <taxon>Papilionoideae</taxon>
        <taxon>50 kb inversion clade</taxon>
        <taxon>genistoids sensu lato</taxon>
        <taxon>core genistoids</taxon>
        <taxon>Genisteae</taxon>
        <taxon>Lupinus</taxon>
    </lineage>
</organism>
<protein>
    <submittedName>
        <fullName evidence="2">Uncharacterized protein</fullName>
    </submittedName>
</protein>
<keyword evidence="1" id="KW-1133">Transmembrane helix</keyword>
<keyword evidence="1" id="KW-0812">Transmembrane</keyword>